<feature type="compositionally biased region" description="Pro residues" evidence="1">
    <location>
        <begin position="374"/>
        <end position="388"/>
    </location>
</feature>
<dbReference type="SMART" id="SM00507">
    <property type="entry name" value="HNHc"/>
    <property type="match status" value="1"/>
</dbReference>
<comment type="caution">
    <text evidence="3">The sequence shown here is derived from an EMBL/GenBank/DDBJ whole genome shotgun (WGS) entry which is preliminary data.</text>
</comment>
<sequence length="522" mass="55139">MGALADRLGTAGADRPHVPRLASRARLALAASPPDRSSAPGLVPPRPRDLPASDVGPRALLDLLLAFDVADLPETDVLGVVAGWQQLIGMATAAQAAVVSELVARRPRTPSRPVDDLACRLSTTSYAASALVSRADGLATHPVLADGLRSGVLDQRKVDVLLDEMARLPRDDADDVLRAAVADADGLTAPLLRRTTRRLVSAVDPDAAAKRAQKSRAERCVRLDWASDSMAWVAALLPAAEAVAVFSVVDLLADVAAAAQDDRTLAQRRADAFSGIFETILATGGTPDGTRVPTRQGRAAGVHLTLAASTLAGHDDLPGELAGYGPIPAPIARDLAAGADRYRPALMDEDGHLLGLGTHAIPFRDRPAPTRSPGAPPAASPLRPPPPSTGYRPGAELRRFVVARDESCMFPGCRRPADGCDLDHVEPFDGERSAVEQTIAANLQPLCRHHHRSKTHHDWHMHRDRVTGDVHTTSPDGITYVRLATTVLLTRGAFERALPRAAHGALPALSNPSKGADPPPPF</sequence>
<dbReference type="InterPro" id="IPR003870">
    <property type="entry name" value="DUF222"/>
</dbReference>
<dbReference type="EMBL" id="JAUCGQ010000001">
    <property type="protein sequence ID" value="MDM7855176.1"/>
    <property type="molecule type" value="Genomic_DNA"/>
</dbReference>
<evidence type="ECO:0000259" key="2">
    <source>
        <dbReference type="SMART" id="SM00507"/>
    </source>
</evidence>
<dbReference type="Proteomes" id="UP001529338">
    <property type="component" value="Unassembled WGS sequence"/>
</dbReference>
<reference evidence="3 4" key="1">
    <citation type="submission" date="2023-06" db="EMBL/GenBank/DDBJ databases">
        <title>Cellulomonas sp. MW4 Whole genome sequence.</title>
        <authorList>
            <person name="Park S."/>
        </authorList>
    </citation>
    <scope>NUCLEOTIDE SEQUENCE [LARGE SCALE GENOMIC DNA]</scope>
    <source>
        <strain evidence="3 4">MW4</strain>
    </source>
</reference>
<dbReference type="RefSeq" id="WP_289454982.1">
    <property type="nucleotide sequence ID" value="NZ_JAUCGQ010000001.1"/>
</dbReference>
<organism evidence="3 4">
    <name type="scientific">Cellulomonas alba</name>
    <dbReference type="NCBI Taxonomy" id="3053467"/>
    <lineage>
        <taxon>Bacteria</taxon>
        <taxon>Bacillati</taxon>
        <taxon>Actinomycetota</taxon>
        <taxon>Actinomycetes</taxon>
        <taxon>Micrococcales</taxon>
        <taxon>Cellulomonadaceae</taxon>
        <taxon>Cellulomonas</taxon>
    </lineage>
</organism>
<dbReference type="InterPro" id="IPR003615">
    <property type="entry name" value="HNH_nuc"/>
</dbReference>
<evidence type="ECO:0000256" key="1">
    <source>
        <dbReference type="SAM" id="MobiDB-lite"/>
    </source>
</evidence>
<feature type="region of interest" description="Disordered" evidence="1">
    <location>
        <begin position="363"/>
        <end position="393"/>
    </location>
</feature>
<name>A0ABT7SG70_9CELL</name>
<feature type="region of interest" description="Disordered" evidence="1">
    <location>
        <begin position="30"/>
        <end position="51"/>
    </location>
</feature>
<gene>
    <name evidence="3" type="ORF">QRT04_09550</name>
</gene>
<dbReference type="Gene3D" id="1.10.30.50">
    <property type="match status" value="1"/>
</dbReference>
<accession>A0ABT7SG70</accession>
<dbReference type="CDD" id="cd00085">
    <property type="entry name" value="HNHc"/>
    <property type="match status" value="1"/>
</dbReference>
<evidence type="ECO:0000313" key="3">
    <source>
        <dbReference type="EMBL" id="MDM7855176.1"/>
    </source>
</evidence>
<keyword evidence="4" id="KW-1185">Reference proteome</keyword>
<feature type="domain" description="HNH nuclease" evidence="2">
    <location>
        <begin position="396"/>
        <end position="452"/>
    </location>
</feature>
<protein>
    <submittedName>
        <fullName evidence="3">DUF222 domain-containing protein</fullName>
    </submittedName>
</protein>
<proteinExistence type="predicted"/>
<evidence type="ECO:0000313" key="4">
    <source>
        <dbReference type="Proteomes" id="UP001529338"/>
    </source>
</evidence>
<dbReference type="Pfam" id="PF02720">
    <property type="entry name" value="DUF222"/>
    <property type="match status" value="1"/>
</dbReference>